<proteinExistence type="predicted"/>
<comment type="caution">
    <text evidence="1">The sequence shown here is derived from an EMBL/GenBank/DDBJ whole genome shotgun (WGS) entry which is preliminary data.</text>
</comment>
<protein>
    <submittedName>
        <fullName evidence="1">Mitochondrial 54S ribosomal protein rml2</fullName>
    </submittedName>
</protein>
<dbReference type="Proteomes" id="UP001140234">
    <property type="component" value="Unassembled WGS sequence"/>
</dbReference>
<dbReference type="EMBL" id="JANBUJ010002997">
    <property type="protein sequence ID" value="KAJ2762352.1"/>
    <property type="molecule type" value="Genomic_DNA"/>
</dbReference>
<evidence type="ECO:0000313" key="2">
    <source>
        <dbReference type="Proteomes" id="UP001140234"/>
    </source>
</evidence>
<keyword evidence="1" id="KW-0687">Ribonucleoprotein</keyword>
<keyword evidence="2" id="KW-1185">Reference proteome</keyword>
<reference evidence="1" key="1">
    <citation type="submission" date="2022-07" db="EMBL/GenBank/DDBJ databases">
        <title>Phylogenomic reconstructions and comparative analyses of Kickxellomycotina fungi.</title>
        <authorList>
            <person name="Reynolds N.K."/>
            <person name="Stajich J.E."/>
            <person name="Barry K."/>
            <person name="Grigoriev I.V."/>
            <person name="Crous P."/>
            <person name="Smith M.E."/>
        </authorList>
    </citation>
    <scope>NUCLEOTIDE SEQUENCE</scope>
    <source>
        <strain evidence="1">CBS 109366</strain>
    </source>
</reference>
<name>A0ACC1JLK7_9FUNG</name>
<keyword evidence="1" id="KW-0689">Ribosomal protein</keyword>
<evidence type="ECO:0000313" key="1">
    <source>
        <dbReference type="EMBL" id="KAJ2762352.1"/>
    </source>
</evidence>
<sequence>MLALRFGLQRLSASIGARLPPGSAWRPAVGAGLQARGMGTNTTDDGQFKTWKPLAPTLRHRRMASRKDLHKGGPERSLTVAKRRSGGRNNTGRITCRHRGGGAKRRIRLVDFRRSEPGPQQVVRLEYDPGRSAHIALIKHMETGKLSYILAPAGLKPGAVVQSYMAQGLKMQPAKGEAAAAAAAADGAAQKDGAAAPAKEASAGEAEAEAGEAEAGEVPGALDYSSEGLVLKAGDMARPSLEVGNCMPLKLAPMGSIVHNIGLHPFGRGQLARSAGTWAQLLYTAPTGLAQIKLMSGEIRRVPVDACATLGRVSNPNHKHEKLGSAGARRRRGWRPTVRGTAMNTHDHPHGGGRGKSKGNKHPRSPWGKLAKGGKTRRKTSPMVVRGRPRRSQK</sequence>
<gene>
    <name evidence="1" type="primary">RML2</name>
    <name evidence="1" type="ORF">IWQ57_005819</name>
</gene>
<accession>A0ACC1JLK7</accession>
<organism evidence="1 2">
    <name type="scientific">Coemansia nantahalensis</name>
    <dbReference type="NCBI Taxonomy" id="2789366"/>
    <lineage>
        <taxon>Eukaryota</taxon>
        <taxon>Fungi</taxon>
        <taxon>Fungi incertae sedis</taxon>
        <taxon>Zoopagomycota</taxon>
        <taxon>Kickxellomycotina</taxon>
        <taxon>Kickxellomycetes</taxon>
        <taxon>Kickxellales</taxon>
        <taxon>Kickxellaceae</taxon>
        <taxon>Coemansia</taxon>
    </lineage>
</organism>